<gene>
    <name evidence="2" type="ORF">PECAL_3P19130</name>
</gene>
<dbReference type="EMBL" id="CAKKNE010000003">
    <property type="protein sequence ID" value="CAH0371942.1"/>
    <property type="molecule type" value="Genomic_DNA"/>
</dbReference>
<reference evidence="2" key="1">
    <citation type="submission" date="2021-11" db="EMBL/GenBank/DDBJ databases">
        <authorList>
            <consortium name="Genoscope - CEA"/>
            <person name="William W."/>
        </authorList>
    </citation>
    <scope>NUCLEOTIDE SEQUENCE</scope>
</reference>
<organism evidence="2 3">
    <name type="scientific">Pelagomonas calceolata</name>
    <dbReference type="NCBI Taxonomy" id="35677"/>
    <lineage>
        <taxon>Eukaryota</taxon>
        <taxon>Sar</taxon>
        <taxon>Stramenopiles</taxon>
        <taxon>Ochrophyta</taxon>
        <taxon>Pelagophyceae</taxon>
        <taxon>Pelagomonadales</taxon>
        <taxon>Pelagomonadaceae</taxon>
        <taxon>Pelagomonas</taxon>
    </lineage>
</organism>
<evidence type="ECO:0000313" key="2">
    <source>
        <dbReference type="EMBL" id="CAH0371942.1"/>
    </source>
</evidence>
<proteinExistence type="predicted"/>
<keyword evidence="3" id="KW-1185">Reference proteome</keyword>
<sequence>MEAARRRAVRDLREIAEEAEAPAGSDGAALRRRLAELRARVLTVARALAADAPPPPPRRERRPPDPLRPHNAPAAAPAKPPAPPAAEAPDAVAAAAGRLAEAAYRALERLFGVVDADYREAPARRAASPLDAAALARFRRVLGAVAGGRVRRCLDALDAAADASTSDDDDDAGGRAAGRASYAALQACWTRHRRDRRDPPRGSPEKRLSERLHAHAPCSRTGCVVCRRRCEDNALLQKELGVNDEAGPRELWAAVARPAPDFTQADLEASLWRAALLVRCHDRNRGLRLNRDEAQRKLLDLRCYELLLAYVRAAE</sequence>
<dbReference type="Proteomes" id="UP000789595">
    <property type="component" value="Unassembled WGS sequence"/>
</dbReference>
<dbReference type="AlphaFoldDB" id="A0A8J2SQE8"/>
<feature type="region of interest" description="Disordered" evidence="1">
    <location>
        <begin position="46"/>
        <end position="89"/>
    </location>
</feature>
<accession>A0A8J2SQE8</accession>
<comment type="caution">
    <text evidence="2">The sequence shown here is derived from an EMBL/GenBank/DDBJ whole genome shotgun (WGS) entry which is preliminary data.</text>
</comment>
<dbReference type="OrthoDB" id="199375at2759"/>
<evidence type="ECO:0000256" key="1">
    <source>
        <dbReference type="SAM" id="MobiDB-lite"/>
    </source>
</evidence>
<protein>
    <submittedName>
        <fullName evidence="2">Uncharacterized protein</fullName>
    </submittedName>
</protein>
<evidence type="ECO:0000313" key="3">
    <source>
        <dbReference type="Proteomes" id="UP000789595"/>
    </source>
</evidence>
<name>A0A8J2SQE8_9STRA</name>